<evidence type="ECO:0000313" key="4">
    <source>
        <dbReference type="Proteomes" id="UP000001026"/>
    </source>
</evidence>
<organism evidence="3 4">
    <name type="scientific">Prochlorococcus marinus subsp. pastoris (strain CCMP1986 / NIES-2087 / MED4)</name>
    <dbReference type="NCBI Taxonomy" id="59919"/>
    <lineage>
        <taxon>Bacteria</taxon>
        <taxon>Bacillati</taxon>
        <taxon>Cyanobacteriota</taxon>
        <taxon>Cyanophyceae</taxon>
        <taxon>Synechococcales</taxon>
        <taxon>Prochlorococcaceae</taxon>
        <taxon>Prochlorococcus</taxon>
    </lineage>
</organism>
<dbReference type="NCBIfam" id="NF040946">
    <property type="entry name" value="PSII_PsbP"/>
    <property type="match status" value="1"/>
</dbReference>
<evidence type="ECO:0000256" key="1">
    <source>
        <dbReference type="SAM" id="SignalP"/>
    </source>
</evidence>
<dbReference type="GO" id="GO:0009654">
    <property type="term" value="C:photosystem II oxygen evolving complex"/>
    <property type="evidence" value="ECO:0007669"/>
    <property type="project" value="InterPro"/>
</dbReference>
<feature type="signal peptide" evidence="1">
    <location>
        <begin position="1"/>
        <end position="30"/>
    </location>
</feature>
<keyword evidence="1" id="KW-0732">Signal</keyword>
<evidence type="ECO:0000313" key="3">
    <source>
        <dbReference type="EMBL" id="CAE19557.1"/>
    </source>
</evidence>
<dbReference type="Pfam" id="PF01789">
    <property type="entry name" value="PsbP"/>
    <property type="match status" value="1"/>
</dbReference>
<protein>
    <submittedName>
        <fullName evidence="3">Photosystem II oxygen evolving complex protein PsbP</fullName>
    </submittedName>
</protein>
<reference evidence="3 4" key="1">
    <citation type="journal article" date="2003" name="Nature">
        <title>Genome divergence in two Prochlorococcus ecotypes reflects oceanic niche differentiation.</title>
        <authorList>
            <person name="Rocap G."/>
            <person name="Larimer F.W."/>
            <person name="Lamerdin J.E."/>
            <person name="Malfatti S."/>
            <person name="Chain P."/>
            <person name="Ahlgren N.A."/>
            <person name="Arellano A."/>
            <person name="Coleman M."/>
            <person name="Hauser L."/>
            <person name="Hess W.R."/>
            <person name="Johnson Z.I."/>
            <person name="Land M.L."/>
            <person name="Lindell D."/>
            <person name="Post A.F."/>
            <person name="Regala W."/>
            <person name="Shah M."/>
            <person name="Shaw S.L."/>
            <person name="Steglich C."/>
            <person name="Sullivan M.B."/>
            <person name="Ting C.S."/>
            <person name="Tolonen A."/>
            <person name="Webb E.A."/>
            <person name="Zinser E.R."/>
            <person name="Chisholm S.W."/>
        </authorList>
    </citation>
    <scope>NUCLEOTIDE SEQUENCE [LARGE SCALE GENOMIC DNA]</scope>
    <source>
        <strain evidence="4">CCMP1986 / NIES-2087 / MED4</strain>
    </source>
</reference>
<dbReference type="STRING" id="59919.PMM1098"/>
<name>Q7V0Z6_PROMP</name>
<dbReference type="AlphaFoldDB" id="Q7V0Z6"/>
<proteinExistence type="predicted"/>
<dbReference type="InterPro" id="IPR016123">
    <property type="entry name" value="Mog1/PsbP_a/b/a-sand"/>
</dbReference>
<evidence type="ECO:0000259" key="2">
    <source>
        <dbReference type="Pfam" id="PF01789"/>
    </source>
</evidence>
<dbReference type="GO" id="GO:0005509">
    <property type="term" value="F:calcium ion binding"/>
    <property type="evidence" value="ECO:0007669"/>
    <property type="project" value="InterPro"/>
</dbReference>
<dbReference type="EMBL" id="BX548174">
    <property type="protein sequence ID" value="CAE19557.1"/>
    <property type="molecule type" value="Genomic_DNA"/>
</dbReference>
<feature type="chain" id="PRO_5004295731" evidence="1">
    <location>
        <begin position="31"/>
        <end position="185"/>
    </location>
</feature>
<dbReference type="Proteomes" id="UP000001026">
    <property type="component" value="Chromosome"/>
</dbReference>
<gene>
    <name evidence="3" type="primary">psbP</name>
    <name evidence="3" type="ordered locus">PMM1098</name>
</gene>
<dbReference type="GO" id="GO:0015979">
    <property type="term" value="P:photosynthesis"/>
    <property type="evidence" value="ECO:0007669"/>
    <property type="project" value="InterPro"/>
</dbReference>
<dbReference type="InterPro" id="IPR002683">
    <property type="entry name" value="PsbP_C"/>
</dbReference>
<dbReference type="SUPFAM" id="SSF55724">
    <property type="entry name" value="Mog1p/PsbP-like"/>
    <property type="match status" value="1"/>
</dbReference>
<dbReference type="OrthoDB" id="540197at2"/>
<dbReference type="HOGENOM" id="CLU_039569_2_0_3"/>
<sequence>MKNMKINPFKNLLLIILCLALSACSGGINAGLEAYQSPDGRYAFLYPTGWTRVKVDGGPEIIYHDLINSNETLSLVISDVNKEVELEQLGDPKEVGQTLITKVIAPEGSGRSVKLIDAKKREASNHIFYDLEYELNLNEQDRHELATVVIDRGTLYTFAVGTNEERWNKVDSMFTNVIESFNFLI</sequence>
<dbReference type="KEGG" id="pmm:PMM1098"/>
<dbReference type="PROSITE" id="PS51257">
    <property type="entry name" value="PROKAR_LIPOPROTEIN"/>
    <property type="match status" value="1"/>
</dbReference>
<dbReference type="RefSeq" id="WP_011132731.1">
    <property type="nucleotide sequence ID" value="NC_005072.1"/>
</dbReference>
<dbReference type="eggNOG" id="ENOG502ZCA9">
    <property type="taxonomic scope" value="Bacteria"/>
</dbReference>
<dbReference type="PANTHER" id="PTHR31407">
    <property type="match status" value="1"/>
</dbReference>
<dbReference type="Gene3D" id="3.40.1000.10">
    <property type="entry name" value="Mog1/PsbP, alpha/beta/alpha sandwich"/>
    <property type="match status" value="1"/>
</dbReference>
<dbReference type="PANTHER" id="PTHR31407:SF16">
    <property type="entry name" value="PSBP DOMAIN-CONTAINING PROTEIN 7, CHLOROPLASTIC"/>
    <property type="match status" value="1"/>
</dbReference>
<accession>Q7V0Z6</accession>
<feature type="domain" description="PsbP C-terminal" evidence="2">
    <location>
        <begin position="31"/>
        <end position="183"/>
    </location>
</feature>
<dbReference type="GO" id="GO:0019898">
    <property type="term" value="C:extrinsic component of membrane"/>
    <property type="evidence" value="ECO:0007669"/>
    <property type="project" value="InterPro"/>
</dbReference>